<dbReference type="SMART" id="SM01038">
    <property type="entry name" value="Bgal_small_N"/>
    <property type="match status" value="1"/>
</dbReference>
<dbReference type="Proteomes" id="UP001499863">
    <property type="component" value="Unassembled WGS sequence"/>
</dbReference>
<keyword evidence="9" id="KW-1185">Reference proteome</keyword>
<sequence length="1013" mass="111346">MKPWNTPELVAIGREPAHALSHPDRLDLNGVWDFQLLPAPDARRTDDWRPLTVPGAWTMQDTGDLPHYTNVRMPFDTHPPHPPKDNPTGVHRRRFEVPAAWAGRRIVLHVGAAESVLLVEVNGRRVGIGKDSHLAAEFDVTDALREGVNELVLTVVKWSDASFIEDQDQWWHGGITRGVHLYSTPPTHLADVTAVADYDPASGEGTLALTVTVGTRGTAPDEDLRVRVRTAGRELLAPVPPRRARMLPGEEGTESPALPAAVAGTDLFGLYSATAAGVPLPPGLEGVAEQALARMFPPPGGRAHLTVPAHPVTPWNAERPALYDVDVDLLDAAGTRLDTTRLRVGYRRVEIKGRDLLVNGERIWIQGVNHHDFHPRTGRTLTREDIADELRLLKRFNVNAIRTAHYPGHPDLLDLADEYGFYVVDEADIEAHDHASALCDDPRYLGAFLDRVSRMVARDRNHPCVIAWSLGNESGSGANHEAAAAWVRRHDPTRPLHYEGAVNRDWYGGRTQTDIVCPMYPTLDALQAYAAHPRADRPLIMSEYQHAMGNSNGSLDDYWDVIRSTPGLQGGFVWELWDHGLDPDGDGRHRYGGDFGEQPHDGNFCIDGLLFPDGTPHPAMYELRHLFAPVTITSGPAEAGDGWIELRNERHFRDLDDLRFTLQVVTDSGTDPAVDLPVPTLAAGDRAKIRLPETVVRELRHRADVLALRLTVVTAHDQAWAPAGTELTVRQLPLGHPAHRPAAGARAGHSTAGSPPALVFDDDGLLQHPLLAAGPRLSLWRALTDNDLSRFVQGRLAATGLNRTVRTVDGCEASPTGHGALVRARYLTAHGEEVLHHQTVTREASGRIRFDERVVIPPTLPDIPRLGVVLETRAGFDTVQWLGEGPHECYPDRRSAALTGRWTAPIDDLPVPYLRPQENGGRSRTVEARLTGPDGTALTLSFDRPLQLNVSHHTVADLEAAAHYWELTPRAETIVHFDVAHRGLGSASVGPDTLPAFRVGPGEYAWTWWLTTP</sequence>
<dbReference type="SUPFAM" id="SSF49303">
    <property type="entry name" value="beta-Galactosidase/glucuronidase domain"/>
    <property type="match status" value="2"/>
</dbReference>
<evidence type="ECO:0000256" key="5">
    <source>
        <dbReference type="ARBA" id="ARBA00023295"/>
    </source>
</evidence>
<feature type="domain" description="Beta galactosidase small chain/" evidence="7">
    <location>
        <begin position="744"/>
        <end position="1011"/>
    </location>
</feature>
<dbReference type="InterPro" id="IPR006103">
    <property type="entry name" value="Glyco_hydro_2_cat"/>
</dbReference>
<evidence type="ECO:0000256" key="4">
    <source>
        <dbReference type="ARBA" id="ARBA00022801"/>
    </source>
</evidence>
<dbReference type="PROSITE" id="PS00719">
    <property type="entry name" value="GLYCOSYL_HYDROL_F2_1"/>
    <property type="match status" value="1"/>
</dbReference>
<reference evidence="8 9" key="1">
    <citation type="journal article" date="2019" name="Int. J. Syst. Evol. Microbiol.">
        <title>The Global Catalogue of Microorganisms (GCM) 10K type strain sequencing project: providing services to taxonomists for standard genome sequencing and annotation.</title>
        <authorList>
            <consortium name="The Broad Institute Genomics Platform"/>
            <consortium name="The Broad Institute Genome Sequencing Center for Infectious Disease"/>
            <person name="Wu L."/>
            <person name="Ma J."/>
        </authorList>
    </citation>
    <scope>NUCLEOTIDE SEQUENCE [LARGE SCALE GENOMIC DNA]</scope>
    <source>
        <strain evidence="8 9">JCM 12393</strain>
    </source>
</reference>
<evidence type="ECO:0000313" key="9">
    <source>
        <dbReference type="Proteomes" id="UP001499863"/>
    </source>
</evidence>
<dbReference type="InterPro" id="IPR032312">
    <property type="entry name" value="LacZ_4"/>
</dbReference>
<dbReference type="InterPro" id="IPR050347">
    <property type="entry name" value="Bact_Beta-galactosidase"/>
</dbReference>
<dbReference type="InterPro" id="IPR006104">
    <property type="entry name" value="Glyco_hydro_2_N"/>
</dbReference>
<evidence type="ECO:0000256" key="6">
    <source>
        <dbReference type="ARBA" id="ARBA00032230"/>
    </source>
</evidence>
<dbReference type="InterPro" id="IPR017853">
    <property type="entry name" value="GH"/>
</dbReference>
<dbReference type="InterPro" id="IPR004199">
    <property type="entry name" value="B-gal_small/dom_5"/>
</dbReference>
<dbReference type="Gene3D" id="2.60.120.260">
    <property type="entry name" value="Galactose-binding domain-like"/>
    <property type="match status" value="1"/>
</dbReference>
<dbReference type="EC" id="3.2.1.23" evidence="3"/>
<evidence type="ECO:0000259" key="7">
    <source>
        <dbReference type="SMART" id="SM01038"/>
    </source>
</evidence>
<dbReference type="Gene3D" id="3.20.20.80">
    <property type="entry name" value="Glycosidases"/>
    <property type="match status" value="1"/>
</dbReference>
<keyword evidence="5" id="KW-0326">Glycosidase</keyword>
<accession>A0ABN1XLE9</accession>
<dbReference type="Gene3D" id="2.70.98.10">
    <property type="match status" value="1"/>
</dbReference>
<evidence type="ECO:0000256" key="2">
    <source>
        <dbReference type="ARBA" id="ARBA00007401"/>
    </source>
</evidence>
<dbReference type="Pfam" id="PF02837">
    <property type="entry name" value="Glyco_hydro_2_N"/>
    <property type="match status" value="1"/>
</dbReference>
<dbReference type="InterPro" id="IPR006101">
    <property type="entry name" value="Glyco_hydro_2"/>
</dbReference>
<evidence type="ECO:0000256" key="3">
    <source>
        <dbReference type="ARBA" id="ARBA00012756"/>
    </source>
</evidence>
<comment type="catalytic activity">
    <reaction evidence="1">
        <text>Hydrolysis of terminal non-reducing beta-D-galactose residues in beta-D-galactosides.</text>
        <dbReference type="EC" id="3.2.1.23"/>
    </reaction>
</comment>
<proteinExistence type="inferred from homology"/>
<dbReference type="EMBL" id="BAAAKJ010000019">
    <property type="protein sequence ID" value="GAA1383497.1"/>
    <property type="molecule type" value="Genomic_DNA"/>
</dbReference>
<dbReference type="Pfam" id="PF02836">
    <property type="entry name" value="Glyco_hydro_2_C"/>
    <property type="match status" value="1"/>
</dbReference>
<dbReference type="RefSeq" id="WP_344324569.1">
    <property type="nucleotide sequence ID" value="NZ_BAAAKJ010000019.1"/>
</dbReference>
<evidence type="ECO:0000256" key="1">
    <source>
        <dbReference type="ARBA" id="ARBA00001412"/>
    </source>
</evidence>
<dbReference type="PRINTS" id="PR00132">
    <property type="entry name" value="GLHYDRLASE2"/>
</dbReference>
<dbReference type="SUPFAM" id="SSF49785">
    <property type="entry name" value="Galactose-binding domain-like"/>
    <property type="match status" value="1"/>
</dbReference>
<dbReference type="PANTHER" id="PTHR46323:SF2">
    <property type="entry name" value="BETA-GALACTOSIDASE"/>
    <property type="match status" value="1"/>
</dbReference>
<organism evidence="8 9">
    <name type="scientific">Kitasatospora putterlickiae</name>
    <dbReference type="NCBI Taxonomy" id="221725"/>
    <lineage>
        <taxon>Bacteria</taxon>
        <taxon>Bacillati</taxon>
        <taxon>Actinomycetota</taxon>
        <taxon>Actinomycetes</taxon>
        <taxon>Kitasatosporales</taxon>
        <taxon>Streptomycetaceae</taxon>
        <taxon>Kitasatospora</taxon>
    </lineage>
</organism>
<comment type="similarity">
    <text evidence="2">Belongs to the glycosyl hydrolase 2 family.</text>
</comment>
<dbReference type="Gene3D" id="2.60.40.10">
    <property type="entry name" value="Immunoglobulins"/>
    <property type="match status" value="2"/>
</dbReference>
<comment type="caution">
    <text evidence="8">The sequence shown here is derived from an EMBL/GenBank/DDBJ whole genome shotgun (WGS) entry which is preliminary data.</text>
</comment>
<dbReference type="InterPro" id="IPR014718">
    <property type="entry name" value="GH-type_carb-bd"/>
</dbReference>
<dbReference type="InterPro" id="IPR023230">
    <property type="entry name" value="Glyco_hydro_2_CS"/>
</dbReference>
<dbReference type="Pfam" id="PF16353">
    <property type="entry name" value="LacZ_4"/>
    <property type="match status" value="1"/>
</dbReference>
<keyword evidence="4" id="KW-0378">Hydrolase</keyword>
<dbReference type="Pfam" id="PF02929">
    <property type="entry name" value="Bgal_small_N"/>
    <property type="match status" value="1"/>
</dbReference>
<dbReference type="SUPFAM" id="SSF74650">
    <property type="entry name" value="Galactose mutarotase-like"/>
    <property type="match status" value="1"/>
</dbReference>
<dbReference type="InterPro" id="IPR036156">
    <property type="entry name" value="Beta-gal/glucu_dom_sf"/>
</dbReference>
<dbReference type="InterPro" id="IPR011013">
    <property type="entry name" value="Gal_mutarotase_sf_dom"/>
</dbReference>
<protein>
    <recommendedName>
        <fullName evidence="3">beta-galactosidase</fullName>
        <ecNumber evidence="3">3.2.1.23</ecNumber>
    </recommendedName>
    <alternativeName>
        <fullName evidence="6">Lactase</fullName>
    </alternativeName>
</protein>
<dbReference type="SUPFAM" id="SSF51445">
    <property type="entry name" value="(Trans)glycosidases"/>
    <property type="match status" value="1"/>
</dbReference>
<name>A0ABN1XLE9_9ACTN</name>
<evidence type="ECO:0000313" key="8">
    <source>
        <dbReference type="EMBL" id="GAA1383497.1"/>
    </source>
</evidence>
<gene>
    <name evidence="8" type="ORF">GCM10009639_03880</name>
</gene>
<dbReference type="InterPro" id="IPR013783">
    <property type="entry name" value="Ig-like_fold"/>
</dbReference>
<dbReference type="PANTHER" id="PTHR46323">
    <property type="entry name" value="BETA-GALACTOSIDASE"/>
    <property type="match status" value="1"/>
</dbReference>
<dbReference type="InterPro" id="IPR008979">
    <property type="entry name" value="Galactose-bd-like_sf"/>
</dbReference>